<comment type="caution">
    <text evidence="2">The sequence shown here is derived from an EMBL/GenBank/DDBJ whole genome shotgun (WGS) entry which is preliminary data.</text>
</comment>
<organism evidence="2 3">
    <name type="scientific">Tenacibaculum caenipelagi</name>
    <dbReference type="NCBI Taxonomy" id="1325435"/>
    <lineage>
        <taxon>Bacteria</taxon>
        <taxon>Pseudomonadati</taxon>
        <taxon>Bacteroidota</taxon>
        <taxon>Flavobacteriia</taxon>
        <taxon>Flavobacteriales</taxon>
        <taxon>Flavobacteriaceae</taxon>
        <taxon>Tenacibaculum</taxon>
    </lineage>
</organism>
<evidence type="ECO:0000313" key="3">
    <source>
        <dbReference type="Proteomes" id="UP000295390"/>
    </source>
</evidence>
<gene>
    <name evidence="2" type="ORF">DFQ07_1691</name>
</gene>
<feature type="domain" description="AraC effector-binding" evidence="1">
    <location>
        <begin position="1"/>
        <end position="144"/>
    </location>
</feature>
<dbReference type="InterPro" id="IPR011256">
    <property type="entry name" value="Reg_factor_effector_dom_sf"/>
</dbReference>
<keyword evidence="3" id="KW-1185">Reference proteome</keyword>
<reference evidence="2 3" key="1">
    <citation type="submission" date="2019-03" db="EMBL/GenBank/DDBJ databases">
        <title>Genomic Encyclopedia of Type Strains, Phase III (KMG-III): the genomes of soil and plant-associated and newly described type strains.</title>
        <authorList>
            <person name="Whitman W."/>
        </authorList>
    </citation>
    <scope>NUCLEOTIDE SEQUENCE [LARGE SCALE GENOMIC DNA]</scope>
    <source>
        <strain evidence="2 3">CECT 8283</strain>
    </source>
</reference>
<proteinExistence type="predicted"/>
<dbReference type="PANTHER" id="PTHR36444:SF2">
    <property type="entry name" value="TRANSCRIPTIONAL REGULATOR PROTEIN YOBU-RELATED"/>
    <property type="match status" value="1"/>
</dbReference>
<dbReference type="InterPro" id="IPR029441">
    <property type="entry name" value="Cass2"/>
</dbReference>
<dbReference type="AlphaFoldDB" id="A0A4R6TDA3"/>
<dbReference type="Pfam" id="PF14526">
    <property type="entry name" value="Cass2"/>
    <property type="match status" value="1"/>
</dbReference>
<dbReference type="Gene3D" id="3.20.80.10">
    <property type="entry name" value="Regulatory factor, effector binding domain"/>
    <property type="match status" value="1"/>
</dbReference>
<sequence length="145" mass="16673">MDNFKIIGISTETTNESMTNIETLWGKFWGENIADKIPNKESDEIYAVYTDYESDYTGKYTLIIGFPVTTLNSIPDGFVGRKISVGKNEKYISKGKMPEAILKTWTEIWQNTQLKRAYRADVTVHGKKYYEENNAEVETYISISE</sequence>
<dbReference type="InterPro" id="IPR053182">
    <property type="entry name" value="YobU-like_regulator"/>
</dbReference>
<protein>
    <submittedName>
        <fullName evidence="2">Putative transcriptional regulator YdeE</fullName>
    </submittedName>
</protein>
<dbReference type="EMBL" id="SNYH01000003">
    <property type="protein sequence ID" value="TDQ27835.1"/>
    <property type="molecule type" value="Genomic_DNA"/>
</dbReference>
<dbReference type="SUPFAM" id="SSF55136">
    <property type="entry name" value="Probable bacterial effector-binding domain"/>
    <property type="match status" value="1"/>
</dbReference>
<evidence type="ECO:0000259" key="1">
    <source>
        <dbReference type="SMART" id="SM00871"/>
    </source>
</evidence>
<name>A0A4R6TDA3_9FLAO</name>
<dbReference type="RefSeq" id="WP_133535808.1">
    <property type="nucleotide sequence ID" value="NZ_SNYH01000003.1"/>
</dbReference>
<dbReference type="OrthoDB" id="9801008at2"/>
<dbReference type="Proteomes" id="UP000295390">
    <property type="component" value="Unassembled WGS sequence"/>
</dbReference>
<accession>A0A4R6TDA3</accession>
<dbReference type="SMART" id="SM00871">
    <property type="entry name" value="AraC_E_bind"/>
    <property type="match status" value="1"/>
</dbReference>
<dbReference type="InterPro" id="IPR010499">
    <property type="entry name" value="AraC_E-bd"/>
</dbReference>
<dbReference type="PANTHER" id="PTHR36444">
    <property type="entry name" value="TRANSCRIPTIONAL REGULATOR PROTEIN YOBU-RELATED"/>
    <property type="match status" value="1"/>
</dbReference>
<evidence type="ECO:0000313" key="2">
    <source>
        <dbReference type="EMBL" id="TDQ27835.1"/>
    </source>
</evidence>